<feature type="domain" description="Protein kinase" evidence="16">
    <location>
        <begin position="146"/>
        <end position="409"/>
    </location>
</feature>
<dbReference type="GO" id="GO:0005524">
    <property type="term" value="F:ATP binding"/>
    <property type="evidence" value="ECO:0007669"/>
    <property type="project" value="UniProtKB-UniRule"/>
</dbReference>
<dbReference type="Proteomes" id="UP001295684">
    <property type="component" value="Unassembled WGS sequence"/>
</dbReference>
<evidence type="ECO:0000256" key="12">
    <source>
        <dbReference type="ARBA" id="ARBA00047899"/>
    </source>
</evidence>
<dbReference type="InterPro" id="IPR050205">
    <property type="entry name" value="CDPK_Ser/Thr_kinases"/>
</dbReference>
<keyword evidence="10 14" id="KW-0067">ATP-binding</keyword>
<evidence type="ECO:0000256" key="9">
    <source>
        <dbReference type="ARBA" id="ARBA00022837"/>
    </source>
</evidence>
<dbReference type="InterPro" id="IPR011993">
    <property type="entry name" value="PH-like_dom_sf"/>
</dbReference>
<dbReference type="EC" id="2.7.11.1" evidence="2"/>
<keyword evidence="7 14" id="KW-0547">Nucleotide-binding</keyword>
<evidence type="ECO:0000259" key="16">
    <source>
        <dbReference type="PROSITE" id="PS50011"/>
    </source>
</evidence>
<dbReference type="FunFam" id="1.10.510.10:FF:000945">
    <property type="entry name" value="Uncharacterized protein"/>
    <property type="match status" value="1"/>
</dbReference>
<reference evidence="17" key="1">
    <citation type="submission" date="2023-07" db="EMBL/GenBank/DDBJ databases">
        <authorList>
            <consortium name="AG Swart"/>
            <person name="Singh M."/>
            <person name="Singh A."/>
            <person name="Seah K."/>
            <person name="Emmerich C."/>
        </authorList>
    </citation>
    <scope>NUCLEOTIDE SEQUENCE</scope>
    <source>
        <strain evidence="17">DP1</strain>
    </source>
</reference>
<dbReference type="PROSITE" id="PS50011">
    <property type="entry name" value="PROTEIN_KINASE_DOM"/>
    <property type="match status" value="1"/>
</dbReference>
<accession>A0AAD1U3V5</accession>
<dbReference type="SUPFAM" id="SSF56112">
    <property type="entry name" value="Protein kinase-like (PK-like)"/>
    <property type="match status" value="1"/>
</dbReference>
<feature type="binding site" evidence="14">
    <location>
        <position position="175"/>
    </location>
    <ligand>
        <name>ATP</name>
        <dbReference type="ChEBI" id="CHEBI:30616"/>
    </ligand>
</feature>
<keyword evidence="9" id="KW-0106">Calcium</keyword>
<dbReference type="InterPro" id="IPR017441">
    <property type="entry name" value="Protein_kinase_ATP_BS"/>
</dbReference>
<dbReference type="EMBL" id="CAMPGE010000086">
    <property type="protein sequence ID" value="CAI2358808.1"/>
    <property type="molecule type" value="Genomic_DNA"/>
</dbReference>
<keyword evidence="8" id="KW-0418">Kinase</keyword>
<dbReference type="PANTHER" id="PTHR24349">
    <property type="entry name" value="SERINE/THREONINE-PROTEIN KINASE"/>
    <property type="match status" value="1"/>
</dbReference>
<dbReference type="SMART" id="SM00220">
    <property type="entry name" value="S_TKc"/>
    <property type="match status" value="1"/>
</dbReference>
<comment type="catalytic activity">
    <reaction evidence="12">
        <text>L-threonyl-[protein] + ATP = O-phospho-L-threonyl-[protein] + ADP + H(+)</text>
        <dbReference type="Rhea" id="RHEA:46608"/>
        <dbReference type="Rhea" id="RHEA-COMP:11060"/>
        <dbReference type="Rhea" id="RHEA-COMP:11605"/>
        <dbReference type="ChEBI" id="CHEBI:15378"/>
        <dbReference type="ChEBI" id="CHEBI:30013"/>
        <dbReference type="ChEBI" id="CHEBI:30616"/>
        <dbReference type="ChEBI" id="CHEBI:61977"/>
        <dbReference type="ChEBI" id="CHEBI:456216"/>
        <dbReference type="EC" id="2.7.11.1"/>
    </reaction>
</comment>
<comment type="caution">
    <text evidence="17">The sequence shown here is derived from an EMBL/GenBank/DDBJ whole genome shotgun (WGS) entry which is preliminary data.</text>
</comment>
<evidence type="ECO:0000256" key="15">
    <source>
        <dbReference type="SAM" id="MobiDB-lite"/>
    </source>
</evidence>
<evidence type="ECO:0000256" key="7">
    <source>
        <dbReference type="ARBA" id="ARBA00022741"/>
    </source>
</evidence>
<name>A0AAD1U3V5_EUPCR</name>
<dbReference type="PROSITE" id="PS00107">
    <property type="entry name" value="PROTEIN_KINASE_ATP"/>
    <property type="match status" value="1"/>
</dbReference>
<keyword evidence="3" id="KW-0723">Serine/threonine-protein kinase</keyword>
<protein>
    <recommendedName>
        <fullName evidence="2">non-specific serine/threonine protein kinase</fullName>
        <ecNumber evidence="2">2.7.11.1</ecNumber>
    </recommendedName>
</protein>
<keyword evidence="4" id="KW-0808">Transferase</keyword>
<feature type="region of interest" description="Disordered" evidence="15">
    <location>
        <begin position="458"/>
        <end position="478"/>
    </location>
</feature>
<dbReference type="CDD" id="cd05117">
    <property type="entry name" value="STKc_CAMK"/>
    <property type="match status" value="1"/>
</dbReference>
<dbReference type="GO" id="GO:0004674">
    <property type="term" value="F:protein serine/threonine kinase activity"/>
    <property type="evidence" value="ECO:0007669"/>
    <property type="project" value="UniProtKB-KW"/>
</dbReference>
<dbReference type="Gene3D" id="2.30.29.30">
    <property type="entry name" value="Pleckstrin-homology domain (PH domain)/Phosphotyrosine-binding domain (PTB)"/>
    <property type="match status" value="1"/>
</dbReference>
<evidence type="ECO:0000256" key="11">
    <source>
        <dbReference type="ARBA" id="ARBA00024334"/>
    </source>
</evidence>
<dbReference type="PROSITE" id="PS00108">
    <property type="entry name" value="PROTEIN_KINASE_ST"/>
    <property type="match status" value="1"/>
</dbReference>
<evidence type="ECO:0000313" key="18">
    <source>
        <dbReference type="Proteomes" id="UP001295684"/>
    </source>
</evidence>
<dbReference type="InterPro" id="IPR011009">
    <property type="entry name" value="Kinase-like_dom_sf"/>
</dbReference>
<comment type="similarity">
    <text evidence="11">Belongs to the protein kinase superfamily. Ser/Thr protein kinase family. CDPK subfamily.</text>
</comment>
<comment type="cofactor">
    <cofactor evidence="1">
        <name>Mg(2+)</name>
        <dbReference type="ChEBI" id="CHEBI:18420"/>
    </cofactor>
</comment>
<evidence type="ECO:0000256" key="3">
    <source>
        <dbReference type="ARBA" id="ARBA00022527"/>
    </source>
</evidence>
<dbReference type="GO" id="GO:0046872">
    <property type="term" value="F:metal ion binding"/>
    <property type="evidence" value="ECO:0007669"/>
    <property type="project" value="UniProtKB-KW"/>
</dbReference>
<dbReference type="Pfam" id="PF00069">
    <property type="entry name" value="Pkinase"/>
    <property type="match status" value="1"/>
</dbReference>
<dbReference type="InterPro" id="IPR008271">
    <property type="entry name" value="Ser/Thr_kinase_AS"/>
</dbReference>
<gene>
    <name evidence="17" type="ORF">ECRASSUSDP1_LOCUS91</name>
</gene>
<keyword evidence="18" id="KW-1185">Reference proteome</keyword>
<dbReference type="InterPro" id="IPR001849">
    <property type="entry name" value="PH_domain"/>
</dbReference>
<dbReference type="SUPFAM" id="SSF50729">
    <property type="entry name" value="PH domain-like"/>
    <property type="match status" value="1"/>
</dbReference>
<dbReference type="Gene3D" id="1.10.510.10">
    <property type="entry name" value="Transferase(Phosphotransferase) domain 1"/>
    <property type="match status" value="1"/>
</dbReference>
<comment type="catalytic activity">
    <reaction evidence="13">
        <text>L-seryl-[protein] + ATP = O-phospho-L-seryl-[protein] + ADP + H(+)</text>
        <dbReference type="Rhea" id="RHEA:17989"/>
        <dbReference type="Rhea" id="RHEA-COMP:9863"/>
        <dbReference type="Rhea" id="RHEA-COMP:11604"/>
        <dbReference type="ChEBI" id="CHEBI:15378"/>
        <dbReference type="ChEBI" id="CHEBI:29999"/>
        <dbReference type="ChEBI" id="CHEBI:30616"/>
        <dbReference type="ChEBI" id="CHEBI:83421"/>
        <dbReference type="ChEBI" id="CHEBI:456216"/>
        <dbReference type="EC" id="2.7.11.1"/>
    </reaction>
</comment>
<evidence type="ECO:0000256" key="2">
    <source>
        <dbReference type="ARBA" id="ARBA00012513"/>
    </source>
</evidence>
<evidence type="ECO:0000256" key="8">
    <source>
        <dbReference type="ARBA" id="ARBA00022777"/>
    </source>
</evidence>
<dbReference type="Gene3D" id="3.30.200.20">
    <property type="entry name" value="Phosphorylase Kinase, domain 1"/>
    <property type="match status" value="1"/>
</dbReference>
<evidence type="ECO:0000256" key="1">
    <source>
        <dbReference type="ARBA" id="ARBA00001946"/>
    </source>
</evidence>
<evidence type="ECO:0000256" key="14">
    <source>
        <dbReference type="PROSITE-ProRule" id="PRU10141"/>
    </source>
</evidence>
<dbReference type="FunFam" id="3.30.200.20:FF:000315">
    <property type="entry name" value="Calcium-dependent protein kinase 3"/>
    <property type="match status" value="1"/>
</dbReference>
<evidence type="ECO:0000256" key="5">
    <source>
        <dbReference type="ARBA" id="ARBA00022723"/>
    </source>
</evidence>
<keyword evidence="6" id="KW-0677">Repeat</keyword>
<evidence type="ECO:0000256" key="10">
    <source>
        <dbReference type="ARBA" id="ARBA00022840"/>
    </source>
</evidence>
<evidence type="ECO:0000256" key="13">
    <source>
        <dbReference type="ARBA" id="ARBA00048679"/>
    </source>
</evidence>
<organism evidence="17 18">
    <name type="scientific">Euplotes crassus</name>
    <dbReference type="NCBI Taxonomy" id="5936"/>
    <lineage>
        <taxon>Eukaryota</taxon>
        <taxon>Sar</taxon>
        <taxon>Alveolata</taxon>
        <taxon>Ciliophora</taxon>
        <taxon>Intramacronucleata</taxon>
        <taxon>Spirotrichea</taxon>
        <taxon>Hypotrichia</taxon>
        <taxon>Euplotida</taxon>
        <taxon>Euplotidae</taxon>
        <taxon>Moneuplotes</taxon>
    </lineage>
</organism>
<dbReference type="AlphaFoldDB" id="A0AAD1U3V5"/>
<evidence type="ECO:0000256" key="6">
    <source>
        <dbReference type="ARBA" id="ARBA00022737"/>
    </source>
</evidence>
<dbReference type="SMART" id="SM00233">
    <property type="entry name" value="PH"/>
    <property type="match status" value="1"/>
</dbReference>
<evidence type="ECO:0000256" key="4">
    <source>
        <dbReference type="ARBA" id="ARBA00022679"/>
    </source>
</evidence>
<dbReference type="InterPro" id="IPR000719">
    <property type="entry name" value="Prot_kinase_dom"/>
</dbReference>
<proteinExistence type="inferred from homology"/>
<keyword evidence="5" id="KW-0479">Metal-binding</keyword>
<sequence>MKQMSKFSKIFDKEDDDINNPLNFVKDEDIKEVEEFGEVVFEGPLIKKKKKKEEFQKVFHYLLTKKGMMVQLKNKDATHYKGVMDIKNCRINKGKFKNQKGEYFYGINIIGRKENQDFYSLNQEDIDQWYDNLTKFCVLLDLNEKYKRLDKIGKGNFAIVYKYERKSDNKLFAVKSLDKKKILESKRGSKDNPLLNEIEIMRACDHPNVIKLYEVYEADKHVHLVIELLEGGELLDRIRNKRTYAEADAITIMKNILECLGYLHEKGIVHRDLKPENLILASPDDDNDVKIADFGLASFIPENEKLSLACGSPGYVSPEVLQSPPPGYDCKADIFSVGVILYILLTGRQAFPGTDGRKILEKNRKGDINYPQRFWNKISEAGLDLVKSMLEKDPDLRFSAQQCLEHEWFGAEGCNEALGDALDGMNDIQEQEIPPKTKEDTSEADLQTTTPLFRKRKIEGTCPSPYNPSGMTPKMNPATPLLKNGFDGVQNRMDMNKFLGAKNPKHEEEKKELPKQQMNPFEKFEMMQNNRKDKKHQNTMNFGRGFINSSGLKHEEPIGQDQNKGVLKADQVINYKGASEFANPRKIQDGMEGNFESKQALKDIHMTPKTNLKVLPVKLEVSDSIVNIKDDLLNECPSKEVISKDMGVRFQSFNPGMAAERRIIPVAPGDKLKSVSTKNKPMIIKNNLMNAI</sequence>
<evidence type="ECO:0000313" key="17">
    <source>
        <dbReference type="EMBL" id="CAI2358808.1"/>
    </source>
</evidence>